<reference evidence="1 2" key="1">
    <citation type="journal article" date="2013" name="Genome Biol.">
        <title>The genome sequence of the most widely cultivated cacao type and its use to identify candidate genes regulating pod color.</title>
        <authorList>
            <person name="Motamayor J.C."/>
            <person name="Mockaitis K."/>
            <person name="Schmutz J."/>
            <person name="Haiminen N."/>
            <person name="Iii D.L."/>
            <person name="Cornejo O."/>
            <person name="Findley S.D."/>
            <person name="Zheng P."/>
            <person name="Utro F."/>
            <person name="Royaert S."/>
            <person name="Saski C."/>
            <person name="Jenkins J."/>
            <person name="Podicheti R."/>
            <person name="Zhao M."/>
            <person name="Scheffler B.E."/>
            <person name="Stack J.C."/>
            <person name="Feltus F.A."/>
            <person name="Mustiga G.M."/>
            <person name="Amores F."/>
            <person name="Phillips W."/>
            <person name="Marelli J.P."/>
            <person name="May G.D."/>
            <person name="Shapiro H."/>
            <person name="Ma J."/>
            <person name="Bustamante C.D."/>
            <person name="Schnell R.J."/>
            <person name="Main D."/>
            <person name="Gilbert D."/>
            <person name="Parida L."/>
            <person name="Kuhn D.N."/>
        </authorList>
    </citation>
    <scope>NUCLEOTIDE SEQUENCE [LARGE SCALE GENOMIC DNA]</scope>
    <source>
        <strain evidence="2">cv. Matina 1-6</strain>
    </source>
</reference>
<evidence type="ECO:0000313" key="2">
    <source>
        <dbReference type="Proteomes" id="UP000026915"/>
    </source>
</evidence>
<dbReference type="AlphaFoldDB" id="A0A061ECD1"/>
<dbReference type="EMBL" id="CM001882">
    <property type="protein sequence ID" value="EOY02283.1"/>
    <property type="molecule type" value="Genomic_DNA"/>
</dbReference>
<dbReference type="InParanoid" id="A0A061ECD1"/>
<dbReference type="Gramene" id="EOY02283">
    <property type="protein sequence ID" value="EOY02283"/>
    <property type="gene ID" value="TCM_016809"/>
</dbReference>
<proteinExistence type="predicted"/>
<sequence length="112" mass="12985">MNNSLTKVKSFKLEGIIASHIENRWILPNKKETSCDEKISSGVDNHVIQELISTPIYCLHKHHTPKRKKNKCIKTSPMLANECTVTFVFVKILLQARDVRLIIRLRPKVVYF</sequence>
<dbReference type="Proteomes" id="UP000026915">
    <property type="component" value="Chromosome 4"/>
</dbReference>
<gene>
    <name evidence="1" type="ORF">TCM_016809</name>
</gene>
<organism evidence="1 2">
    <name type="scientific">Theobroma cacao</name>
    <name type="common">Cacao</name>
    <name type="synonym">Cocoa</name>
    <dbReference type="NCBI Taxonomy" id="3641"/>
    <lineage>
        <taxon>Eukaryota</taxon>
        <taxon>Viridiplantae</taxon>
        <taxon>Streptophyta</taxon>
        <taxon>Embryophyta</taxon>
        <taxon>Tracheophyta</taxon>
        <taxon>Spermatophyta</taxon>
        <taxon>Magnoliopsida</taxon>
        <taxon>eudicotyledons</taxon>
        <taxon>Gunneridae</taxon>
        <taxon>Pentapetalae</taxon>
        <taxon>rosids</taxon>
        <taxon>malvids</taxon>
        <taxon>Malvales</taxon>
        <taxon>Malvaceae</taxon>
        <taxon>Byttnerioideae</taxon>
        <taxon>Theobroma</taxon>
    </lineage>
</organism>
<accession>A0A061ECD1</accession>
<evidence type="ECO:0000313" key="1">
    <source>
        <dbReference type="EMBL" id="EOY02283.1"/>
    </source>
</evidence>
<protein>
    <submittedName>
        <fullName evidence="1">Uncharacterized protein</fullName>
    </submittedName>
</protein>
<name>A0A061ECD1_THECC</name>
<dbReference type="HOGENOM" id="CLU_2150466_0_0_1"/>
<keyword evidence="2" id="KW-1185">Reference proteome</keyword>